<comment type="caution">
    <text evidence="1">The sequence shown here is derived from an EMBL/GenBank/DDBJ whole genome shotgun (WGS) entry which is preliminary data.</text>
</comment>
<dbReference type="Proteomes" id="UP000241206">
    <property type="component" value="Unassembled WGS sequence"/>
</dbReference>
<gene>
    <name evidence="1" type="ORF">CV103_15355</name>
</gene>
<dbReference type="AlphaFoldDB" id="A0A2T4HR91"/>
<keyword evidence="2" id="KW-1185">Reference proteome</keyword>
<dbReference type="EMBL" id="PHHF01000065">
    <property type="protein sequence ID" value="PTD18288.1"/>
    <property type="molecule type" value="Genomic_DNA"/>
</dbReference>
<organism evidence="1 2">
    <name type="scientific">Edaphosphingomonas fennica</name>
    <dbReference type="NCBI Taxonomy" id="114404"/>
    <lineage>
        <taxon>Bacteria</taxon>
        <taxon>Pseudomonadati</taxon>
        <taxon>Pseudomonadota</taxon>
        <taxon>Alphaproteobacteria</taxon>
        <taxon>Sphingomonadales</taxon>
        <taxon>Rhizorhabdaceae</taxon>
        <taxon>Edaphosphingomonas</taxon>
    </lineage>
</organism>
<dbReference type="RefSeq" id="WP_015457525.1">
    <property type="nucleotide sequence ID" value="NZ_PHHF01000065.1"/>
</dbReference>
<evidence type="ECO:0000313" key="2">
    <source>
        <dbReference type="Proteomes" id="UP000241206"/>
    </source>
</evidence>
<dbReference type="InterPro" id="IPR019632">
    <property type="entry name" value="DUF2497"/>
</dbReference>
<evidence type="ECO:0000313" key="1">
    <source>
        <dbReference type="EMBL" id="PTD18288.1"/>
    </source>
</evidence>
<dbReference type="Pfam" id="PF10691">
    <property type="entry name" value="DUF2497"/>
    <property type="match status" value="1"/>
</dbReference>
<proteinExistence type="predicted"/>
<sequence>MADIRNDPSMEEILASIKRIIADDSAAAMNAPRTRGGRGQATQADAEVPIPASMIRAIKGRQAKRPADEVLELTEEVAVEAVPAEAGNAAVDPAADVVPAAAAKDAAAAPATGKSISTGEAAMAAETDMGARTEPELISTATAEASRHAFAALSSSVIKPAGEEQTLEGLVREMLRPMLKEWLDARLPELVEGVVQREIARIAGRAL</sequence>
<protein>
    <submittedName>
        <fullName evidence="1">DUF2497 domain-containing protein</fullName>
    </submittedName>
</protein>
<accession>A0A2T4HR91</accession>
<reference evidence="1 2" key="1">
    <citation type="submission" date="2017-11" db="EMBL/GenBank/DDBJ databases">
        <title>Sphingomonas oleivorans sp. nov., isolated from oil-contaminated soil.</title>
        <authorList>
            <person name="Wang L."/>
            <person name="Chen L."/>
        </authorList>
    </citation>
    <scope>NUCLEOTIDE SEQUENCE [LARGE SCALE GENOMIC DNA]</scope>
    <source>
        <strain evidence="1 2">K101</strain>
    </source>
</reference>
<name>A0A2T4HR91_9SPHN</name>